<dbReference type="Pfam" id="PF09925">
    <property type="entry name" value="DUF2157"/>
    <property type="match status" value="1"/>
</dbReference>
<feature type="transmembrane region" description="Helical" evidence="1">
    <location>
        <begin position="38"/>
        <end position="56"/>
    </location>
</feature>
<evidence type="ECO:0000259" key="2">
    <source>
        <dbReference type="Pfam" id="PF09925"/>
    </source>
</evidence>
<dbReference type="Pfam" id="PF14345">
    <property type="entry name" value="GDYXXLXY"/>
    <property type="match status" value="1"/>
</dbReference>
<feature type="transmembrane region" description="Helical" evidence="1">
    <location>
        <begin position="513"/>
        <end position="534"/>
    </location>
</feature>
<keyword evidence="4" id="KW-1185">Reference proteome</keyword>
<dbReference type="InterPro" id="IPR025833">
    <property type="entry name" value="GDYXXLXY"/>
</dbReference>
<feature type="transmembrane region" description="Helical" evidence="1">
    <location>
        <begin position="224"/>
        <end position="245"/>
    </location>
</feature>
<keyword evidence="1" id="KW-1133">Transmembrane helix</keyword>
<accession>A0ABX7FQ25</accession>
<dbReference type="Proteomes" id="UP000596248">
    <property type="component" value="Chromosome"/>
</dbReference>
<feature type="transmembrane region" description="Helical" evidence="1">
    <location>
        <begin position="460"/>
        <end position="480"/>
    </location>
</feature>
<feature type="transmembrane region" description="Helical" evidence="1">
    <location>
        <begin position="292"/>
        <end position="316"/>
    </location>
</feature>
<feature type="transmembrane region" description="Helical" evidence="1">
    <location>
        <begin position="347"/>
        <end position="364"/>
    </location>
</feature>
<feature type="transmembrane region" description="Helical" evidence="1">
    <location>
        <begin position="555"/>
        <end position="573"/>
    </location>
</feature>
<feature type="transmembrane region" description="Helical" evidence="1">
    <location>
        <begin position="251"/>
        <end position="271"/>
    </location>
</feature>
<feature type="transmembrane region" description="Helical" evidence="1">
    <location>
        <begin position="7"/>
        <end position="26"/>
    </location>
</feature>
<dbReference type="InterPro" id="IPR018677">
    <property type="entry name" value="DUF2157"/>
</dbReference>
<gene>
    <name evidence="3" type="ORF">JNE38_00765</name>
</gene>
<feature type="transmembrane region" description="Helical" evidence="1">
    <location>
        <begin position="68"/>
        <end position="88"/>
    </location>
</feature>
<dbReference type="EMBL" id="CP069127">
    <property type="protein sequence ID" value="QRG67805.1"/>
    <property type="molecule type" value="Genomic_DNA"/>
</dbReference>
<feature type="domain" description="DUF2157" evidence="2">
    <location>
        <begin position="7"/>
        <end position="115"/>
    </location>
</feature>
<proteinExistence type="predicted"/>
<feature type="transmembrane region" description="Helical" evidence="1">
    <location>
        <begin position="322"/>
        <end position="340"/>
    </location>
</feature>
<feature type="transmembrane region" description="Helical" evidence="1">
    <location>
        <begin position="202"/>
        <end position="219"/>
    </location>
</feature>
<keyword evidence="1" id="KW-0812">Transmembrane</keyword>
<evidence type="ECO:0000313" key="3">
    <source>
        <dbReference type="EMBL" id="QRG67805.1"/>
    </source>
</evidence>
<organism evidence="3 4">
    <name type="scientific">Brevibacillus choshinensis</name>
    <dbReference type="NCBI Taxonomy" id="54911"/>
    <lineage>
        <taxon>Bacteria</taxon>
        <taxon>Bacillati</taxon>
        <taxon>Bacillota</taxon>
        <taxon>Bacilli</taxon>
        <taxon>Bacillales</taxon>
        <taxon>Paenibacillaceae</taxon>
        <taxon>Brevibacillus</taxon>
    </lineage>
</organism>
<feature type="transmembrane region" description="Helical" evidence="1">
    <location>
        <begin position="94"/>
        <end position="112"/>
    </location>
</feature>
<feature type="transmembrane region" description="Helical" evidence="1">
    <location>
        <begin position="177"/>
        <end position="196"/>
    </location>
</feature>
<feature type="transmembrane region" description="Helical" evidence="1">
    <location>
        <begin position="489"/>
        <end position="507"/>
    </location>
</feature>
<feature type="transmembrane region" description="Helical" evidence="1">
    <location>
        <begin position="119"/>
        <end position="140"/>
    </location>
</feature>
<protein>
    <submittedName>
        <fullName evidence="3">GDYXXLXY domain-containing protein</fullName>
    </submittedName>
</protein>
<evidence type="ECO:0000313" key="4">
    <source>
        <dbReference type="Proteomes" id="UP000596248"/>
    </source>
</evidence>
<reference evidence="3 4" key="1">
    <citation type="submission" date="2021-01" db="EMBL/GenBank/DDBJ databases">
        <title>Identification of strong promoters based on the transcriptome of Brevibacillus choshinensis.</title>
        <authorList>
            <person name="Yao D."/>
            <person name="Zhang K."/>
            <person name="Wu J."/>
        </authorList>
    </citation>
    <scope>NUCLEOTIDE SEQUENCE [LARGE SCALE GENOMIC DNA]</scope>
    <source>
        <strain evidence="3 4">HPD31-SP3</strain>
    </source>
</reference>
<sequence>MQQNAVRLGYFLAISLLLSALFYFFASNWPVLDRWEKIGVSVSVLILLYLFSYGAARILRRHSFLSNWLLVAGGLSFGISVALLGQIYNSHADSYTLFVVWLIPSLLFAIVTRYQPFYVISYVLAHLAVCFFLDPSVIHVVRDEQWWFMVFWLIALGNLILFWLAATDWLRSRPIHYLSFLVFQLALFLSAFVEVYGPLPELLYLVIGGALFFGFLKWMPNRALLIVTSTMLALFVVVMFFRFMLEHYSESFYLIGLLAAAGIVWGAVEGIKWLRRQASQKDSKWVRVVQEAFTVLVTLVAATIGAVSLTGLLFLLADDDTVVYFLFFLSLIGILVPIFLEKKMNATVRYTLITMGCMIGIGASLYLEDYYWIVLLAALGLSWGITREIPAKLLTQFVFLLVLYVEAGDWGNTHDGVLAAIFVTQMAMYLLPRMPDALQNSSLIYALLSFLVLTESNRWGTAWSITVSLVYFALTTYLVYRTMHKKDRMSFGIAIGFWFAFLLMKYYDFLWSLLHKSLSLLLLSVVFFAVSYWLERSGKTEWGSEASPIFASKRLALLTIIVLQFALLGYQIWGSETILSQGRSIKLELAPVDPRSLLQGDYVQLRYTISTLDNEKIPDPDGKVRVVLRPEQNGLYEYSGYYEQDGVWNKAYQAQPDDVILNGHAIGSDRVEYGIESYFVPEGTGREVERKAKFAQVRVGKKGDALLEALSEH</sequence>
<feature type="transmembrane region" description="Helical" evidence="1">
    <location>
        <begin position="146"/>
        <end position="165"/>
    </location>
</feature>
<evidence type="ECO:0000256" key="1">
    <source>
        <dbReference type="SAM" id="Phobius"/>
    </source>
</evidence>
<keyword evidence="1" id="KW-0472">Membrane</keyword>
<name>A0ABX7FQ25_BRECH</name>